<dbReference type="InterPro" id="IPR050493">
    <property type="entry name" value="FAD-dep_Monooxygenase_BioMet"/>
</dbReference>
<feature type="domain" description="FAD-binding" evidence="3">
    <location>
        <begin position="7"/>
        <end position="326"/>
    </location>
</feature>
<keyword evidence="2" id="KW-0503">Monooxygenase</keyword>
<keyword evidence="1 4" id="KW-0560">Oxidoreductase</keyword>
<evidence type="ECO:0000259" key="3">
    <source>
        <dbReference type="Pfam" id="PF01494"/>
    </source>
</evidence>
<organism evidence="4 5">
    <name type="scientific">Nonomuraea soli</name>
    <dbReference type="NCBI Taxonomy" id="1032476"/>
    <lineage>
        <taxon>Bacteria</taxon>
        <taxon>Bacillati</taxon>
        <taxon>Actinomycetota</taxon>
        <taxon>Actinomycetes</taxon>
        <taxon>Streptosporangiales</taxon>
        <taxon>Streptosporangiaceae</taxon>
        <taxon>Nonomuraea</taxon>
    </lineage>
</organism>
<dbReference type="InterPro" id="IPR036188">
    <property type="entry name" value="FAD/NAD-bd_sf"/>
</dbReference>
<dbReference type="GO" id="GO:0102099">
    <property type="term" value="F:FAD-dependent urate hydroxylase activity"/>
    <property type="evidence" value="ECO:0007669"/>
    <property type="project" value="UniProtKB-EC"/>
</dbReference>
<gene>
    <name evidence="4" type="ORF">HNR30_004949</name>
</gene>
<comment type="caution">
    <text evidence="4">The sequence shown here is derived from an EMBL/GenBank/DDBJ whole genome shotgun (WGS) entry which is preliminary data.</text>
</comment>
<dbReference type="InterPro" id="IPR002938">
    <property type="entry name" value="FAD-bd"/>
</dbReference>
<dbReference type="PANTHER" id="PTHR13789">
    <property type="entry name" value="MONOOXYGENASE"/>
    <property type="match status" value="1"/>
</dbReference>
<dbReference type="GO" id="GO:0071949">
    <property type="term" value="F:FAD binding"/>
    <property type="evidence" value="ECO:0007669"/>
    <property type="project" value="InterPro"/>
</dbReference>
<dbReference type="Gene3D" id="3.50.50.60">
    <property type="entry name" value="FAD/NAD(P)-binding domain"/>
    <property type="match status" value="1"/>
</dbReference>
<keyword evidence="5" id="KW-1185">Reference proteome</keyword>
<accession>A0A7W0HS13</accession>
<dbReference type="PRINTS" id="PR00420">
    <property type="entry name" value="RNGMNOXGNASE"/>
</dbReference>
<dbReference type="EMBL" id="JACDUR010000005">
    <property type="protein sequence ID" value="MBA2893588.1"/>
    <property type="molecule type" value="Genomic_DNA"/>
</dbReference>
<dbReference type="EC" id="1.14.13.113" evidence="4"/>
<dbReference type="PANTHER" id="PTHR13789:SF309">
    <property type="entry name" value="PUTATIVE (AFU_ORTHOLOGUE AFUA_6G14510)-RELATED"/>
    <property type="match status" value="1"/>
</dbReference>
<evidence type="ECO:0000256" key="2">
    <source>
        <dbReference type="ARBA" id="ARBA00023033"/>
    </source>
</evidence>
<dbReference type="Proteomes" id="UP000530928">
    <property type="component" value="Unassembled WGS sequence"/>
</dbReference>
<proteinExistence type="predicted"/>
<evidence type="ECO:0000313" key="5">
    <source>
        <dbReference type="Proteomes" id="UP000530928"/>
    </source>
</evidence>
<dbReference type="Pfam" id="PF01494">
    <property type="entry name" value="FAD_binding_3"/>
    <property type="match status" value="1"/>
</dbReference>
<dbReference type="SUPFAM" id="SSF51905">
    <property type="entry name" value="FAD/NAD(P)-binding domain"/>
    <property type="match status" value="1"/>
</dbReference>
<sequence length="383" mass="41333">MGIKTKRVVVIGAGVAGLATARALRSEGHHVEVFEEAPEPRATGGSISIWPGASTILERLGVDPGRKGSRLREMQTLSPRGPRRAGVDLAVAERRLGAPSWHIARQDLVELLAEDVEVTYGATIASADPDRAQVRLADGTTVGGDVLVGADGRRSVVRRALRDEDPARPSGWVTWQGYLQGEPRWRFLDGVAGPKVRGRLGEGVQHTVTMMVGRAGLFGLAPAGSGRLLWWFDVRSRPGRRLWTDETDPMPALKGLFGGWADPVSTLLGLVSAPPSFAHVKHRVPKVWGRGPTTLAGDAAHSMPPAMAMGANQALEDAWALARGIGDLRRYERERTKVVRLPALMAGLEMSNYPAPPMPDAVMSSVFTTFLRRSSTYLLTTSR</sequence>
<dbReference type="RefSeq" id="WP_181612388.1">
    <property type="nucleotide sequence ID" value="NZ_BAABAM010000005.1"/>
</dbReference>
<evidence type="ECO:0000313" key="4">
    <source>
        <dbReference type="EMBL" id="MBA2893588.1"/>
    </source>
</evidence>
<dbReference type="AlphaFoldDB" id="A0A7W0HS13"/>
<name>A0A7W0HS13_9ACTN</name>
<reference evidence="4 5" key="1">
    <citation type="submission" date="2020-07" db="EMBL/GenBank/DDBJ databases">
        <title>Genomic Encyclopedia of Type Strains, Phase IV (KMG-IV): sequencing the most valuable type-strain genomes for metagenomic binning, comparative biology and taxonomic classification.</title>
        <authorList>
            <person name="Goeker M."/>
        </authorList>
    </citation>
    <scope>NUCLEOTIDE SEQUENCE [LARGE SCALE GENOMIC DNA]</scope>
    <source>
        <strain evidence="4 5">DSM 45533</strain>
    </source>
</reference>
<evidence type="ECO:0000256" key="1">
    <source>
        <dbReference type="ARBA" id="ARBA00023002"/>
    </source>
</evidence>
<protein>
    <submittedName>
        <fullName evidence="4">FAD-dependent urate hydroxylase</fullName>
        <ecNumber evidence="4">1.14.13.113</ecNumber>
    </submittedName>
</protein>